<sequence length="59" mass="6179">MKWVATHVDAVVTKTNVDRAMLTIGGLQVVMTRAEAIALAMQLADVAEQLVSPGTPGMA</sequence>
<proteinExistence type="predicted"/>
<evidence type="ECO:0000313" key="1">
    <source>
        <dbReference type="EMBL" id="KQH75302.1"/>
    </source>
</evidence>
<dbReference type="RefSeq" id="WP_055581716.1">
    <property type="nucleotide sequence ID" value="NZ_LKTM01000381.1"/>
</dbReference>
<comment type="caution">
    <text evidence="1">The sequence shown here is derived from an EMBL/GenBank/DDBJ whole genome shotgun (WGS) entry which is preliminary data.</text>
</comment>
<dbReference type="Proteomes" id="UP000051677">
    <property type="component" value="Unassembled WGS sequence"/>
</dbReference>
<organism evidence="1 2">
    <name type="scientific">Mycobacterium gordonae</name>
    <dbReference type="NCBI Taxonomy" id="1778"/>
    <lineage>
        <taxon>Bacteria</taxon>
        <taxon>Bacillati</taxon>
        <taxon>Actinomycetota</taxon>
        <taxon>Actinomycetes</taxon>
        <taxon>Mycobacteriales</taxon>
        <taxon>Mycobacteriaceae</taxon>
        <taxon>Mycobacterium</taxon>
    </lineage>
</organism>
<reference evidence="1 2" key="1">
    <citation type="submission" date="2015-10" db="EMBL/GenBank/DDBJ databases">
        <title>Mycobacterium gordonae draft genome assembly.</title>
        <authorList>
            <person name="Ustinova V."/>
            <person name="Smirnova T."/>
            <person name="Blagodatskikh K."/>
            <person name="Varlamov D."/>
            <person name="Larionova E."/>
            <person name="Chernousova L."/>
        </authorList>
    </citation>
    <scope>NUCLEOTIDE SEQUENCE [LARGE SCALE GENOMIC DNA]</scope>
    <source>
        <strain evidence="1 2">CTRI 14-8773</strain>
    </source>
</reference>
<protein>
    <submittedName>
        <fullName evidence="1">Uncharacterized protein</fullName>
    </submittedName>
</protein>
<evidence type="ECO:0000313" key="2">
    <source>
        <dbReference type="Proteomes" id="UP000051677"/>
    </source>
</evidence>
<dbReference type="EMBL" id="LKTM01000381">
    <property type="protein sequence ID" value="KQH75302.1"/>
    <property type="molecule type" value="Genomic_DNA"/>
</dbReference>
<name>A0A0Q2QTE1_MYCGO</name>
<accession>A0A0Q2QTE1</accession>
<dbReference type="AlphaFoldDB" id="A0A0Q2QTE1"/>
<gene>
    <name evidence="1" type="ORF">AO501_29800</name>
</gene>